<dbReference type="SUPFAM" id="SSF51735">
    <property type="entry name" value="NAD(P)-binding Rossmann-fold domains"/>
    <property type="match status" value="1"/>
</dbReference>
<organism evidence="4 5">
    <name type="scientific">Gigaspora rosea</name>
    <dbReference type="NCBI Taxonomy" id="44941"/>
    <lineage>
        <taxon>Eukaryota</taxon>
        <taxon>Fungi</taxon>
        <taxon>Fungi incertae sedis</taxon>
        <taxon>Mucoromycota</taxon>
        <taxon>Glomeromycotina</taxon>
        <taxon>Glomeromycetes</taxon>
        <taxon>Diversisporales</taxon>
        <taxon>Gigasporaceae</taxon>
        <taxon>Gigaspora</taxon>
    </lineage>
</organism>
<keyword evidence="1" id="KW-0521">NADP</keyword>
<dbReference type="OrthoDB" id="419598at2759"/>
<dbReference type="AlphaFoldDB" id="A0A397VRN8"/>
<keyword evidence="5" id="KW-1185">Reference proteome</keyword>
<accession>A0A397VRN8</accession>
<feature type="domain" description="NmrA-like" evidence="3">
    <location>
        <begin position="7"/>
        <end position="246"/>
    </location>
</feature>
<evidence type="ECO:0000313" key="4">
    <source>
        <dbReference type="EMBL" id="RIB25210.1"/>
    </source>
</evidence>
<dbReference type="Gene3D" id="3.90.25.10">
    <property type="entry name" value="UDP-galactose 4-epimerase, domain 1"/>
    <property type="match status" value="1"/>
</dbReference>
<dbReference type="CDD" id="cd05259">
    <property type="entry name" value="PCBER_SDR_a"/>
    <property type="match status" value="1"/>
</dbReference>
<dbReference type="InterPro" id="IPR051609">
    <property type="entry name" value="NmrA/Isoflavone_reductase-like"/>
</dbReference>
<comment type="caution">
    <text evidence="4">The sequence shown here is derived from an EMBL/GenBank/DDBJ whole genome shotgun (WGS) entry which is preliminary data.</text>
</comment>
<reference evidence="4 5" key="1">
    <citation type="submission" date="2018-06" db="EMBL/GenBank/DDBJ databases">
        <title>Comparative genomics reveals the genomic features of Rhizophagus irregularis, R. cerebriforme, R. diaphanum and Gigaspora rosea, and their symbiotic lifestyle signature.</title>
        <authorList>
            <person name="Morin E."/>
            <person name="San Clemente H."/>
            <person name="Chen E.C.H."/>
            <person name="De La Providencia I."/>
            <person name="Hainaut M."/>
            <person name="Kuo A."/>
            <person name="Kohler A."/>
            <person name="Murat C."/>
            <person name="Tang N."/>
            <person name="Roy S."/>
            <person name="Loubradou J."/>
            <person name="Henrissat B."/>
            <person name="Grigoriev I.V."/>
            <person name="Corradi N."/>
            <person name="Roux C."/>
            <person name="Martin F.M."/>
        </authorList>
    </citation>
    <scope>NUCLEOTIDE SEQUENCE [LARGE SCALE GENOMIC DNA]</scope>
    <source>
        <strain evidence="4 5">DAOM 194757</strain>
    </source>
</reference>
<dbReference type="InterPro" id="IPR036291">
    <property type="entry name" value="NAD(P)-bd_dom_sf"/>
</dbReference>
<evidence type="ECO:0000259" key="3">
    <source>
        <dbReference type="Pfam" id="PF05368"/>
    </source>
</evidence>
<dbReference type="EMBL" id="QKWP01000183">
    <property type="protein sequence ID" value="RIB25210.1"/>
    <property type="molecule type" value="Genomic_DNA"/>
</dbReference>
<dbReference type="PANTHER" id="PTHR47706">
    <property type="entry name" value="NMRA-LIKE FAMILY PROTEIN"/>
    <property type="match status" value="1"/>
</dbReference>
<dbReference type="STRING" id="44941.A0A397VRN8"/>
<gene>
    <name evidence="4" type="ORF">C2G38_2068028</name>
</gene>
<evidence type="ECO:0000256" key="2">
    <source>
        <dbReference type="ARBA" id="ARBA00023002"/>
    </source>
</evidence>
<evidence type="ECO:0000313" key="5">
    <source>
        <dbReference type="Proteomes" id="UP000266673"/>
    </source>
</evidence>
<name>A0A397VRN8_9GLOM</name>
<dbReference type="InterPro" id="IPR008030">
    <property type="entry name" value="NmrA-like"/>
</dbReference>
<evidence type="ECO:0000256" key="1">
    <source>
        <dbReference type="ARBA" id="ARBA00022857"/>
    </source>
</evidence>
<dbReference type="Proteomes" id="UP000266673">
    <property type="component" value="Unassembled WGS sequence"/>
</dbReference>
<dbReference type="Gene3D" id="3.40.50.720">
    <property type="entry name" value="NAD(P)-binding Rossmann-like Domain"/>
    <property type="match status" value="1"/>
</dbReference>
<keyword evidence="2" id="KW-0560">Oxidoreductase</keyword>
<sequence>MSDTQFHTITIAGATGNLGFHIANAFLNQGSYNVKVLRRKPENINEKANLLASKGAKIVYADFNDKNDLINTIKGTDVFISAVGYGDYYNNQIILLNASKEVGVKRFIPSEFGSEFAQGMEPHPILAGKYKLREVLEKSGLEYTYIFNGVFYEFLEVFGFDAKNKKVTFYTSGNEKVRITSLADVGRYTAESIKIPEARNGIIRVGYTLTLNELLQKFEDASGSKWEVVEDKDVQRRFKEKIDPIPPPIDEFKAFISNNAVYYDVDNDKFSFTPLSITEFLNSNIKHS</sequence>
<dbReference type="PANTHER" id="PTHR47706:SF9">
    <property type="entry name" value="NMRA-LIKE DOMAIN-CONTAINING PROTEIN-RELATED"/>
    <property type="match status" value="1"/>
</dbReference>
<protein>
    <recommendedName>
        <fullName evidence="3">NmrA-like domain-containing protein</fullName>
    </recommendedName>
</protein>
<dbReference type="GO" id="GO:0016491">
    <property type="term" value="F:oxidoreductase activity"/>
    <property type="evidence" value="ECO:0007669"/>
    <property type="project" value="UniProtKB-KW"/>
</dbReference>
<proteinExistence type="predicted"/>
<dbReference type="Pfam" id="PF05368">
    <property type="entry name" value="NmrA"/>
    <property type="match status" value="1"/>
</dbReference>
<dbReference type="InterPro" id="IPR045312">
    <property type="entry name" value="PCBER-like"/>
</dbReference>